<gene>
    <name evidence="9" type="ORF">Fcan01_19531</name>
</gene>
<keyword evidence="10" id="KW-1185">Reference proteome</keyword>
<dbReference type="Pfam" id="PF00328">
    <property type="entry name" value="His_Phos_2"/>
    <property type="match status" value="1"/>
</dbReference>
<evidence type="ECO:0000256" key="1">
    <source>
        <dbReference type="ARBA" id="ARBA00000032"/>
    </source>
</evidence>
<dbReference type="PANTHER" id="PTHR11567">
    <property type="entry name" value="ACID PHOSPHATASE-RELATED"/>
    <property type="match status" value="1"/>
</dbReference>
<comment type="similarity">
    <text evidence="2">Belongs to the histidine acid phosphatase family.</text>
</comment>
<feature type="chain" id="PRO_5013302405" description="2-phosphoxylose phosphatase 1" evidence="8">
    <location>
        <begin position="25"/>
        <end position="489"/>
    </location>
</feature>
<feature type="compositionally biased region" description="Acidic residues" evidence="7">
    <location>
        <begin position="478"/>
        <end position="489"/>
    </location>
</feature>
<reference evidence="9 10" key="1">
    <citation type="submission" date="2015-12" db="EMBL/GenBank/DDBJ databases">
        <title>The genome of Folsomia candida.</title>
        <authorList>
            <person name="Faddeeva A."/>
            <person name="Derks M.F."/>
            <person name="Anvar Y."/>
            <person name="Smit S."/>
            <person name="Van Straalen N."/>
            <person name="Roelofs D."/>
        </authorList>
    </citation>
    <scope>NUCLEOTIDE SEQUENCE [LARGE SCALE GENOMIC DNA]</scope>
    <source>
        <strain evidence="9 10">VU population</strain>
        <tissue evidence="9">Whole body</tissue>
    </source>
</reference>
<evidence type="ECO:0000256" key="8">
    <source>
        <dbReference type="SAM" id="SignalP"/>
    </source>
</evidence>
<feature type="signal peptide" evidence="8">
    <location>
        <begin position="1"/>
        <end position="24"/>
    </location>
</feature>
<feature type="region of interest" description="Disordered" evidence="7">
    <location>
        <begin position="467"/>
        <end position="489"/>
    </location>
</feature>
<comment type="catalytic activity">
    <reaction evidence="1">
        <text>a phosphate monoester + H2O = an alcohol + phosphate</text>
        <dbReference type="Rhea" id="RHEA:15017"/>
        <dbReference type="ChEBI" id="CHEBI:15377"/>
        <dbReference type="ChEBI" id="CHEBI:30879"/>
        <dbReference type="ChEBI" id="CHEBI:43474"/>
        <dbReference type="ChEBI" id="CHEBI:67140"/>
        <dbReference type="EC" id="3.1.3.2"/>
    </reaction>
</comment>
<evidence type="ECO:0000313" key="10">
    <source>
        <dbReference type="Proteomes" id="UP000198287"/>
    </source>
</evidence>
<evidence type="ECO:0000313" key="9">
    <source>
        <dbReference type="EMBL" id="OXA45611.1"/>
    </source>
</evidence>
<dbReference type="CDD" id="cd07061">
    <property type="entry name" value="HP_HAP_like"/>
    <property type="match status" value="1"/>
</dbReference>
<evidence type="ECO:0000256" key="4">
    <source>
        <dbReference type="ARBA" id="ARBA00036311"/>
    </source>
</evidence>
<evidence type="ECO:0000256" key="6">
    <source>
        <dbReference type="ARBA" id="ARBA00041499"/>
    </source>
</evidence>
<organism evidence="9 10">
    <name type="scientific">Folsomia candida</name>
    <name type="common">Springtail</name>
    <dbReference type="NCBI Taxonomy" id="158441"/>
    <lineage>
        <taxon>Eukaryota</taxon>
        <taxon>Metazoa</taxon>
        <taxon>Ecdysozoa</taxon>
        <taxon>Arthropoda</taxon>
        <taxon>Hexapoda</taxon>
        <taxon>Collembola</taxon>
        <taxon>Entomobryomorpha</taxon>
        <taxon>Isotomoidea</taxon>
        <taxon>Isotomidae</taxon>
        <taxon>Proisotominae</taxon>
        <taxon>Folsomia</taxon>
    </lineage>
</organism>
<evidence type="ECO:0000256" key="5">
    <source>
        <dbReference type="ARBA" id="ARBA00040357"/>
    </source>
</evidence>
<evidence type="ECO:0000256" key="3">
    <source>
        <dbReference type="ARBA" id="ARBA00022801"/>
    </source>
</evidence>
<dbReference type="PANTHER" id="PTHR11567:SF110">
    <property type="entry name" value="2-PHOSPHOXYLOSE PHOSPHATASE 1"/>
    <property type="match status" value="1"/>
</dbReference>
<comment type="catalytic activity">
    <reaction evidence="4">
        <text>3-O-[beta-D-GlcA-(1-&gt;3)-beta-D-Gal-(1-&gt;3)-beta-D-Gal-(1-&gt;4)-beta-D-2-O-P-Xyl]-L-seryl-[protein] + H2O = 3-O-(beta-D-GlcA-(1-&gt;3)-beta-D-Gal-(1-&gt;3)-beta-D-Gal-(1-&gt;4)-beta-D-Xyl)-L-seryl-[protein] + phosphate</text>
        <dbReference type="Rhea" id="RHEA:56512"/>
        <dbReference type="Rhea" id="RHEA-COMP:12573"/>
        <dbReference type="Rhea" id="RHEA-COMP:14559"/>
        <dbReference type="ChEBI" id="CHEBI:15377"/>
        <dbReference type="ChEBI" id="CHEBI:43474"/>
        <dbReference type="ChEBI" id="CHEBI:132093"/>
        <dbReference type="ChEBI" id="CHEBI:140495"/>
    </reaction>
</comment>
<feature type="region of interest" description="Disordered" evidence="7">
    <location>
        <begin position="25"/>
        <end position="74"/>
    </location>
</feature>
<evidence type="ECO:0000256" key="7">
    <source>
        <dbReference type="SAM" id="MobiDB-lite"/>
    </source>
</evidence>
<dbReference type="EMBL" id="LNIX01000017">
    <property type="protein sequence ID" value="OXA45611.1"/>
    <property type="molecule type" value="Genomic_DNA"/>
</dbReference>
<dbReference type="InterPro" id="IPR029033">
    <property type="entry name" value="His_PPase_superfam"/>
</dbReference>
<dbReference type="PROSITE" id="PS00778">
    <property type="entry name" value="HIS_ACID_PHOSPHAT_2"/>
    <property type="match status" value="1"/>
</dbReference>
<dbReference type="OMA" id="CDVLCPL"/>
<accession>A0A226DLX9</accession>
<proteinExistence type="inferred from homology"/>
<dbReference type="Proteomes" id="UP000198287">
    <property type="component" value="Unassembled WGS sequence"/>
</dbReference>
<protein>
    <recommendedName>
        <fullName evidence="5">2-phosphoxylose phosphatase 1</fullName>
    </recommendedName>
    <alternativeName>
        <fullName evidence="6">Acid phosphatase-like protein 2</fullName>
    </alternativeName>
</protein>
<dbReference type="InterPro" id="IPR033379">
    <property type="entry name" value="Acid_Pase_AS"/>
</dbReference>
<dbReference type="Gene3D" id="3.40.50.1240">
    <property type="entry name" value="Phosphoglycerate mutase-like"/>
    <property type="match status" value="1"/>
</dbReference>
<keyword evidence="8" id="KW-0732">Signal</keyword>
<dbReference type="OrthoDB" id="258392at2759"/>
<evidence type="ECO:0000256" key="2">
    <source>
        <dbReference type="ARBA" id="ARBA00005375"/>
    </source>
</evidence>
<sequence length="489" mass="54475">MAWRVKMVTGVVLVLLVSSSLVNGTPARKGGRGKVKVSTTSAPPPPPPSPILIEDEDKDDPTVTSGTSSSPPAPISLTDSICNFRPIWDKTPTGAWCELESDNLDTLVASAVLFRHGARTPMYKYVFDPFQDFDYGIEGLGQLTGPGKHWSYRLGQYLRCRYGSFLSTRYSMSQVYCRSSQTDRTAMSAASLLAGLFPPLRRDPGGHVDFPKVRWQPIPCFTMDPQLDNKLKNTRPCPKYDALFSEHLAKLGATQDRNTIKLLRNLSDLTGNDVQSYKDVHNIMDTLSIQHCQYGLPFPAWFPPLAKQIQALEQANYLQFVSTEELQRLYVGPILHQIILDLETMLGFDDFGLSEMTAEELASLRRANLYIYATHDTTISGLLESLSGYNTTQPPPYDAALIFELHHDEDEEGVDINWVKILYRTDPNGVAEEVLLSNCDHPCTLSKFKEITSNLSVDDKKWDSLCGNGKCSDGNDNNSDDGNDDEDDD</sequence>
<keyword evidence="3" id="KW-0378">Hydrolase</keyword>
<dbReference type="GO" id="GO:0003993">
    <property type="term" value="F:acid phosphatase activity"/>
    <property type="evidence" value="ECO:0007669"/>
    <property type="project" value="UniProtKB-EC"/>
</dbReference>
<dbReference type="SUPFAM" id="SSF53254">
    <property type="entry name" value="Phosphoglycerate mutase-like"/>
    <property type="match status" value="1"/>
</dbReference>
<name>A0A226DLX9_FOLCA</name>
<dbReference type="AlphaFoldDB" id="A0A226DLX9"/>
<dbReference type="InterPro" id="IPR050645">
    <property type="entry name" value="Histidine_acid_phosphatase"/>
</dbReference>
<comment type="caution">
    <text evidence="9">The sequence shown here is derived from an EMBL/GenBank/DDBJ whole genome shotgun (WGS) entry which is preliminary data.</text>
</comment>
<dbReference type="InterPro" id="IPR000560">
    <property type="entry name" value="His_Pase_clade-2"/>
</dbReference>